<protein>
    <submittedName>
        <fullName evidence="1">Uncharacterized protein</fullName>
    </submittedName>
</protein>
<name>A0A1H9U1Q4_9ACTN</name>
<keyword evidence="2" id="KW-1185">Reference proteome</keyword>
<dbReference type="RefSeq" id="WP_075001129.1">
    <property type="nucleotide sequence ID" value="NZ_FOGO01000007.1"/>
</dbReference>
<gene>
    <name evidence="1" type="ORF">SAMN05421870_107208</name>
</gene>
<dbReference type="EMBL" id="FOGO01000007">
    <property type="protein sequence ID" value="SES03161.1"/>
    <property type="molecule type" value="Genomic_DNA"/>
</dbReference>
<proteinExistence type="predicted"/>
<evidence type="ECO:0000313" key="2">
    <source>
        <dbReference type="Proteomes" id="UP000182841"/>
    </source>
</evidence>
<sequence>MISKTGRYWSTGITVTWSARAHVINGERQEIHSGWMASLDFLDDGFLSDSPAEGSISTQGSLRTRYFVCEEKGVDALTGAIDSLIDDAKRLGIDFRIGDGKAMLYYRGDGEDSNYPAPEGWRQMLREQDDRIGWDTYTTETV</sequence>
<reference evidence="2" key="1">
    <citation type="submission" date="2016-10" db="EMBL/GenBank/DDBJ databases">
        <authorList>
            <person name="Varghese N."/>
            <person name="Submissions S."/>
        </authorList>
    </citation>
    <scope>NUCLEOTIDE SEQUENCE [LARGE SCALE GENOMIC DNA]</scope>
    <source>
        <strain evidence="2">CGMCC 4.6825</strain>
    </source>
</reference>
<dbReference type="OrthoDB" id="9968902at2"/>
<dbReference type="AlphaFoldDB" id="A0A1H9U1Q4"/>
<evidence type="ECO:0000313" key="1">
    <source>
        <dbReference type="EMBL" id="SES03161.1"/>
    </source>
</evidence>
<dbReference type="Proteomes" id="UP000182841">
    <property type="component" value="Unassembled WGS sequence"/>
</dbReference>
<organism evidence="1 2">
    <name type="scientific">Streptomyces qinglanensis</name>
    <dbReference type="NCBI Taxonomy" id="943816"/>
    <lineage>
        <taxon>Bacteria</taxon>
        <taxon>Bacillati</taxon>
        <taxon>Actinomycetota</taxon>
        <taxon>Actinomycetes</taxon>
        <taxon>Kitasatosporales</taxon>
        <taxon>Streptomycetaceae</taxon>
        <taxon>Streptomyces</taxon>
    </lineage>
</organism>
<accession>A0A1H9U1Q4</accession>